<reference evidence="2 3" key="1">
    <citation type="journal article" date="2019" name="Nat. Ecol. Evol.">
        <title>Megaphylogeny resolves global patterns of mushroom evolution.</title>
        <authorList>
            <person name="Varga T."/>
            <person name="Krizsan K."/>
            <person name="Foldi C."/>
            <person name="Dima B."/>
            <person name="Sanchez-Garcia M."/>
            <person name="Sanchez-Ramirez S."/>
            <person name="Szollosi G.J."/>
            <person name="Szarkandi J.G."/>
            <person name="Papp V."/>
            <person name="Albert L."/>
            <person name="Andreopoulos W."/>
            <person name="Angelini C."/>
            <person name="Antonin V."/>
            <person name="Barry K.W."/>
            <person name="Bougher N.L."/>
            <person name="Buchanan P."/>
            <person name="Buyck B."/>
            <person name="Bense V."/>
            <person name="Catcheside P."/>
            <person name="Chovatia M."/>
            <person name="Cooper J."/>
            <person name="Damon W."/>
            <person name="Desjardin D."/>
            <person name="Finy P."/>
            <person name="Geml J."/>
            <person name="Haridas S."/>
            <person name="Hughes K."/>
            <person name="Justo A."/>
            <person name="Karasinski D."/>
            <person name="Kautmanova I."/>
            <person name="Kiss B."/>
            <person name="Kocsube S."/>
            <person name="Kotiranta H."/>
            <person name="LaButti K.M."/>
            <person name="Lechner B.E."/>
            <person name="Liimatainen K."/>
            <person name="Lipzen A."/>
            <person name="Lukacs Z."/>
            <person name="Mihaltcheva S."/>
            <person name="Morgado L.N."/>
            <person name="Niskanen T."/>
            <person name="Noordeloos M.E."/>
            <person name="Ohm R.A."/>
            <person name="Ortiz-Santana B."/>
            <person name="Ovrebo C."/>
            <person name="Racz N."/>
            <person name="Riley R."/>
            <person name="Savchenko A."/>
            <person name="Shiryaev A."/>
            <person name="Soop K."/>
            <person name="Spirin V."/>
            <person name="Szebenyi C."/>
            <person name="Tomsovsky M."/>
            <person name="Tulloss R.E."/>
            <person name="Uehling J."/>
            <person name="Grigoriev I.V."/>
            <person name="Vagvolgyi C."/>
            <person name="Papp T."/>
            <person name="Martin F.M."/>
            <person name="Miettinen O."/>
            <person name="Hibbett D.S."/>
            <person name="Nagy L.G."/>
        </authorList>
    </citation>
    <scope>NUCLEOTIDE SEQUENCE [LARGE SCALE GENOMIC DNA]</scope>
    <source>
        <strain evidence="2 3">CBS 962.96</strain>
    </source>
</reference>
<accession>A0A4S8LDI9</accession>
<dbReference type="Proteomes" id="UP000297245">
    <property type="component" value="Unassembled WGS sequence"/>
</dbReference>
<dbReference type="EMBL" id="ML179479">
    <property type="protein sequence ID" value="THU86811.1"/>
    <property type="molecule type" value="Genomic_DNA"/>
</dbReference>
<name>A0A4S8LDI9_DENBC</name>
<sequence>MARNSSTETENIMAELSSTENENVRMGSSLRNLCRLCFPQFRFRKSRVIFCVIHGVWLQVRIIQRDGEEKDDQVYYRIPETYMIEEAEAWFKQHGPPLMKAEVGSHLNPNLFQACY</sequence>
<protein>
    <submittedName>
        <fullName evidence="2">Uncharacterized protein</fullName>
    </submittedName>
</protein>
<gene>
    <name evidence="2" type="ORF">K435DRAFT_804813</name>
</gene>
<organism evidence="2 3">
    <name type="scientific">Dendrothele bispora (strain CBS 962.96)</name>
    <dbReference type="NCBI Taxonomy" id="1314807"/>
    <lineage>
        <taxon>Eukaryota</taxon>
        <taxon>Fungi</taxon>
        <taxon>Dikarya</taxon>
        <taxon>Basidiomycota</taxon>
        <taxon>Agaricomycotina</taxon>
        <taxon>Agaricomycetes</taxon>
        <taxon>Agaricomycetidae</taxon>
        <taxon>Agaricales</taxon>
        <taxon>Agaricales incertae sedis</taxon>
        <taxon>Dendrothele</taxon>
    </lineage>
</organism>
<proteinExistence type="predicted"/>
<dbReference type="AlphaFoldDB" id="A0A4S8LDI9"/>
<feature type="region of interest" description="Disordered" evidence="1">
    <location>
        <begin position="1"/>
        <end position="21"/>
    </location>
</feature>
<keyword evidence="3" id="KW-1185">Reference proteome</keyword>
<evidence type="ECO:0000313" key="3">
    <source>
        <dbReference type="Proteomes" id="UP000297245"/>
    </source>
</evidence>
<evidence type="ECO:0000313" key="2">
    <source>
        <dbReference type="EMBL" id="THU86811.1"/>
    </source>
</evidence>
<evidence type="ECO:0000256" key="1">
    <source>
        <dbReference type="SAM" id="MobiDB-lite"/>
    </source>
</evidence>